<comment type="caution">
    <text evidence="2">The sequence shown here is derived from an EMBL/GenBank/DDBJ whole genome shotgun (WGS) entry which is preliminary data.</text>
</comment>
<dbReference type="Proteomes" id="UP001501094">
    <property type="component" value="Unassembled WGS sequence"/>
</dbReference>
<reference evidence="2 3" key="1">
    <citation type="journal article" date="2019" name="Int. J. Syst. Evol. Microbiol.">
        <title>The Global Catalogue of Microorganisms (GCM) 10K type strain sequencing project: providing services to taxonomists for standard genome sequencing and annotation.</title>
        <authorList>
            <consortium name="The Broad Institute Genomics Platform"/>
            <consortium name="The Broad Institute Genome Sequencing Center for Infectious Disease"/>
            <person name="Wu L."/>
            <person name="Ma J."/>
        </authorList>
    </citation>
    <scope>NUCLEOTIDE SEQUENCE [LARGE SCALE GENOMIC DNA]</scope>
    <source>
        <strain evidence="2 3">JCM 14326</strain>
    </source>
</reference>
<keyword evidence="1" id="KW-0812">Transmembrane</keyword>
<accession>A0ABN2N153</accession>
<evidence type="ECO:0000313" key="2">
    <source>
        <dbReference type="EMBL" id="GAA1848101.1"/>
    </source>
</evidence>
<dbReference type="NCBIfam" id="NF041390">
    <property type="entry name" value="TadE_Rv3655c"/>
    <property type="match status" value="1"/>
</dbReference>
<keyword evidence="1" id="KW-0472">Membrane</keyword>
<name>A0ABN2N153_9MICO</name>
<dbReference type="EMBL" id="BAAANL010000001">
    <property type="protein sequence ID" value="GAA1848101.1"/>
    <property type="molecule type" value="Genomic_DNA"/>
</dbReference>
<protein>
    <recommendedName>
        <fullName evidence="4">TadE-like protein</fullName>
    </recommendedName>
</protein>
<evidence type="ECO:0008006" key="4">
    <source>
        <dbReference type="Google" id="ProtNLM"/>
    </source>
</evidence>
<sequence>MVTAEIAFALPAVVLVLVVVLSLVAASMAQMRAVDAARAGARAIAIGEDGGGVDRVVARVGGKDAELTVERDGEWVSVIVSKPVVTGWDLVDQLRVRGTATAWAEP</sequence>
<dbReference type="InterPro" id="IPR049790">
    <property type="entry name" value="Rv3655c/TadE"/>
</dbReference>
<evidence type="ECO:0000313" key="3">
    <source>
        <dbReference type="Proteomes" id="UP001501094"/>
    </source>
</evidence>
<feature type="transmembrane region" description="Helical" evidence="1">
    <location>
        <begin position="6"/>
        <end position="29"/>
    </location>
</feature>
<evidence type="ECO:0000256" key="1">
    <source>
        <dbReference type="SAM" id="Phobius"/>
    </source>
</evidence>
<proteinExistence type="predicted"/>
<keyword evidence="3" id="KW-1185">Reference proteome</keyword>
<organism evidence="2 3">
    <name type="scientific">Myceligenerans crystallogenes</name>
    <dbReference type="NCBI Taxonomy" id="316335"/>
    <lineage>
        <taxon>Bacteria</taxon>
        <taxon>Bacillati</taxon>
        <taxon>Actinomycetota</taxon>
        <taxon>Actinomycetes</taxon>
        <taxon>Micrococcales</taxon>
        <taxon>Promicromonosporaceae</taxon>
        <taxon>Myceligenerans</taxon>
    </lineage>
</organism>
<gene>
    <name evidence="2" type="ORF">GCM10009751_00270</name>
</gene>
<keyword evidence="1" id="KW-1133">Transmembrane helix</keyword>